<evidence type="ECO:0000313" key="3">
    <source>
        <dbReference type="Proteomes" id="UP001059480"/>
    </source>
</evidence>
<comment type="caution">
    <text evidence="2">The sequence shown here is derived from an EMBL/GenBank/DDBJ whole genome shotgun (WGS) entry which is preliminary data.</text>
</comment>
<organism evidence="2 3">
    <name type="scientific">Granulicatella seriolae</name>
    <dbReference type="NCBI Taxonomy" id="2967226"/>
    <lineage>
        <taxon>Bacteria</taxon>
        <taxon>Bacillati</taxon>
        <taxon>Bacillota</taxon>
        <taxon>Bacilli</taxon>
        <taxon>Lactobacillales</taxon>
        <taxon>Carnobacteriaceae</taxon>
        <taxon>Granulicatella</taxon>
    </lineage>
</organism>
<feature type="transmembrane region" description="Helical" evidence="1">
    <location>
        <begin position="128"/>
        <end position="151"/>
    </location>
</feature>
<accession>A0ABT1WPY1</accession>
<keyword evidence="3" id="KW-1185">Reference proteome</keyword>
<feature type="transmembrane region" description="Helical" evidence="1">
    <location>
        <begin position="233"/>
        <end position="253"/>
    </location>
</feature>
<reference evidence="2" key="1">
    <citation type="submission" date="2022-07" db="EMBL/GenBank/DDBJ databases">
        <authorList>
            <person name="Jung M.-Y."/>
            <person name="Lee M."/>
        </authorList>
    </citation>
    <scope>NUCLEOTIDE SEQUENCE</scope>
    <source>
        <strain evidence="2">S8</strain>
    </source>
</reference>
<gene>
    <name evidence="2" type="ORF">NPA36_08545</name>
</gene>
<proteinExistence type="predicted"/>
<keyword evidence="1" id="KW-1133">Transmembrane helix</keyword>
<evidence type="ECO:0000256" key="1">
    <source>
        <dbReference type="SAM" id="Phobius"/>
    </source>
</evidence>
<dbReference type="Proteomes" id="UP001059480">
    <property type="component" value="Unassembled WGS sequence"/>
</dbReference>
<feature type="transmembrane region" description="Helical" evidence="1">
    <location>
        <begin position="33"/>
        <end position="60"/>
    </location>
</feature>
<keyword evidence="1" id="KW-0812">Transmembrane</keyword>
<name>A0ABT1WPY1_9LACT</name>
<protein>
    <submittedName>
        <fullName evidence="2">DUF975 family protein</fullName>
    </submittedName>
</protein>
<dbReference type="EMBL" id="JANHNZ010000010">
    <property type="protein sequence ID" value="MCQ9210597.1"/>
    <property type="molecule type" value="Genomic_DNA"/>
</dbReference>
<feature type="transmembrane region" description="Helical" evidence="1">
    <location>
        <begin position="72"/>
        <end position="96"/>
    </location>
</feature>
<feature type="transmembrane region" description="Helical" evidence="1">
    <location>
        <begin position="172"/>
        <end position="193"/>
    </location>
</feature>
<keyword evidence="1" id="KW-0472">Membrane</keyword>
<reference evidence="2" key="3">
    <citation type="journal article" date="2023" name="Microbiol. Resour. Announc.">
        <title>Draft Genome Sequence of Granulicatella sp. Strain S8, Isolated from a Marine Fish, Seriola quinqueradiata.</title>
        <authorList>
            <person name="Lee M."/>
            <person name="Farooq A."/>
            <person name="Jeong J.B."/>
            <person name="Jung M.Y."/>
        </authorList>
    </citation>
    <scope>NUCLEOTIDE SEQUENCE</scope>
    <source>
        <strain evidence="2">S8</strain>
    </source>
</reference>
<evidence type="ECO:0000313" key="2">
    <source>
        <dbReference type="EMBL" id="MCQ9210597.1"/>
    </source>
</evidence>
<dbReference type="RefSeq" id="WP_256945710.1">
    <property type="nucleotide sequence ID" value="NZ_JANHNZ010000010.1"/>
</dbReference>
<sequence>MYISEQLGGLKIKIAIDRRKIKKEAKTLVGKNYFLGFVGTLPLMVSLFTLVRNVFFGILLNNELISSLLSSAYLDYFIVMYIIVSLIMFIGIWFYYLLPGLFIGVQLIIIFFSQKNDFSYFFNSIPDILIQTVISAILLTIVNKFFLIFVRNPYYVRANIKKTIAYIFQDNLISRMLYSFIGIITISLFNLLITVISSLVVGTLLGIAIFSLSAGFSGLPFQLFSLLLSLSSPFLSLFFIFINFNFYFFFFIIQDNLSHGNQAENFSIWETLKKSKQLMSGRTWEFLRLLLSMSGWILTCIFVIPAFYVVPYVITTITIWTDQVMAEDSEIVDFG</sequence>
<feature type="transmembrane region" description="Helical" evidence="1">
    <location>
        <begin position="199"/>
        <end position="221"/>
    </location>
</feature>
<reference evidence="2" key="2">
    <citation type="journal article" date="2023" name="Curr. Microbiol.">
        <title>Granulicatella seriolae sp. nov., a Novel Facultative Anaerobe Isolated from Yellowtail Marine Fish.</title>
        <authorList>
            <person name="Lee M."/>
            <person name="Choi Y.J."/>
            <person name="Farooq A."/>
            <person name="Jeong J.B."/>
            <person name="Jung M.Y."/>
        </authorList>
    </citation>
    <scope>NUCLEOTIDE SEQUENCE</scope>
    <source>
        <strain evidence="2">S8</strain>
    </source>
</reference>
<feature type="transmembrane region" description="Helical" evidence="1">
    <location>
        <begin position="286"/>
        <end position="310"/>
    </location>
</feature>